<name>A0A3E4PKF8_9FIRM</name>
<dbReference type="RefSeq" id="WP_117660535.1">
    <property type="nucleotide sequence ID" value="NZ_QSRA01000019.1"/>
</dbReference>
<sequence>MEQYYYNRMNKIEQAVYHALYQGFLNIDEEIQIPRLEGEALYNVFFKLRLDHPEIFWATGYKYKYYNDSPNLIFVPEYLFEKAKIKENQKPENKTPRNTSGKNKAGKAEQMDFRYDYFNLDDKNIFRDHEPLLYPAPACNEGGRYYYKEKKLSFTKIEDVYKRSLQAAKKGRVLTFHWRGGYLTKEVLKDLLGEIEKAGREKNKQPQISLNWAQAVLRVEYRELPEGMIRETKVVMEDANEGEREIIGNREKHRKCVESRAKE</sequence>
<evidence type="ECO:0000256" key="1">
    <source>
        <dbReference type="SAM" id="MobiDB-lite"/>
    </source>
</evidence>
<proteinExistence type="predicted"/>
<organism evidence="2 3">
    <name type="scientific">Dorea formicigenerans</name>
    <dbReference type="NCBI Taxonomy" id="39486"/>
    <lineage>
        <taxon>Bacteria</taxon>
        <taxon>Bacillati</taxon>
        <taxon>Bacillota</taxon>
        <taxon>Clostridia</taxon>
        <taxon>Lachnospirales</taxon>
        <taxon>Lachnospiraceae</taxon>
        <taxon>Dorea</taxon>
    </lineage>
</organism>
<comment type="caution">
    <text evidence="2">The sequence shown here is derived from an EMBL/GenBank/DDBJ whole genome shotgun (WGS) entry which is preliminary data.</text>
</comment>
<evidence type="ECO:0008006" key="4">
    <source>
        <dbReference type="Google" id="ProtNLM"/>
    </source>
</evidence>
<dbReference type="EMBL" id="QSRA01000019">
    <property type="protein sequence ID" value="RGK80449.1"/>
    <property type="molecule type" value="Genomic_DNA"/>
</dbReference>
<protein>
    <recommendedName>
        <fullName evidence="4">Peptidase</fullName>
    </recommendedName>
</protein>
<accession>A0A3E4PKF8</accession>
<dbReference type="Proteomes" id="UP000261324">
    <property type="component" value="Unassembled WGS sequence"/>
</dbReference>
<evidence type="ECO:0000313" key="2">
    <source>
        <dbReference type="EMBL" id="RGK80449.1"/>
    </source>
</evidence>
<reference evidence="2 3" key="1">
    <citation type="submission" date="2018-08" db="EMBL/GenBank/DDBJ databases">
        <title>A genome reference for cultivated species of the human gut microbiota.</title>
        <authorList>
            <person name="Zou Y."/>
            <person name="Xue W."/>
            <person name="Luo G."/>
        </authorList>
    </citation>
    <scope>NUCLEOTIDE SEQUENCE [LARGE SCALE GENOMIC DNA]</scope>
    <source>
        <strain evidence="2 3">TF09-3</strain>
    </source>
</reference>
<evidence type="ECO:0000313" key="3">
    <source>
        <dbReference type="Proteomes" id="UP000261324"/>
    </source>
</evidence>
<feature type="region of interest" description="Disordered" evidence="1">
    <location>
        <begin position="87"/>
        <end position="107"/>
    </location>
</feature>
<dbReference type="AlphaFoldDB" id="A0A3E4PKF8"/>
<gene>
    <name evidence="2" type="ORF">DXC93_12865</name>
</gene>